<dbReference type="Pfam" id="PF00278">
    <property type="entry name" value="Orn_DAP_Arg_deC"/>
    <property type="match status" value="1"/>
</dbReference>
<reference evidence="8 9" key="1">
    <citation type="submission" date="2016-10" db="EMBL/GenBank/DDBJ databases">
        <authorList>
            <person name="de Groot N.N."/>
        </authorList>
    </citation>
    <scope>NUCLEOTIDE SEQUENCE [LARGE SCALE GENOMIC DNA]</scope>
    <source>
        <strain evidence="8 9">DSM 1801</strain>
    </source>
</reference>
<dbReference type="FunFam" id="3.20.20.10:FF:000012">
    <property type="entry name" value="Carboxynorspermidine/carboxyspermidine decarboxylase"/>
    <property type="match status" value="1"/>
</dbReference>
<dbReference type="Proteomes" id="UP000199800">
    <property type="component" value="Unassembled WGS sequence"/>
</dbReference>
<dbReference type="InterPro" id="IPR029066">
    <property type="entry name" value="PLP-binding_barrel"/>
</dbReference>
<dbReference type="GO" id="GO:0009089">
    <property type="term" value="P:lysine biosynthetic process via diaminopimelate"/>
    <property type="evidence" value="ECO:0007669"/>
    <property type="project" value="TreeGrafter"/>
</dbReference>
<feature type="binding site" evidence="6">
    <location>
        <position position="240"/>
    </location>
    <ligand>
        <name>substrate</name>
    </ligand>
</feature>
<evidence type="ECO:0000256" key="3">
    <source>
        <dbReference type="ARBA" id="ARBA00022898"/>
    </source>
</evidence>
<dbReference type="GO" id="GO:0045312">
    <property type="term" value="P:nor-spermidine biosynthetic process"/>
    <property type="evidence" value="ECO:0007669"/>
    <property type="project" value="InterPro"/>
</dbReference>
<dbReference type="SUPFAM" id="SSF51419">
    <property type="entry name" value="PLP-binding barrel"/>
    <property type="match status" value="1"/>
</dbReference>
<keyword evidence="9" id="KW-1185">Reference proteome</keyword>
<evidence type="ECO:0000256" key="4">
    <source>
        <dbReference type="ARBA" id="ARBA00023066"/>
    </source>
</evidence>
<dbReference type="RefSeq" id="WP_092477910.1">
    <property type="nucleotide sequence ID" value="NZ_FOHN01000012.1"/>
</dbReference>
<dbReference type="PANTHER" id="PTHR43727">
    <property type="entry name" value="DIAMINOPIMELATE DECARBOXYLASE"/>
    <property type="match status" value="1"/>
</dbReference>
<dbReference type="GO" id="GO:0008295">
    <property type="term" value="P:spermidine biosynthetic process"/>
    <property type="evidence" value="ECO:0007669"/>
    <property type="project" value="UniProtKB-KW"/>
</dbReference>
<proteinExistence type="predicted"/>
<evidence type="ECO:0000256" key="1">
    <source>
        <dbReference type="ARBA" id="ARBA00001933"/>
    </source>
</evidence>
<dbReference type="CDD" id="cd06829">
    <property type="entry name" value="PLPDE_III_CANSDC"/>
    <property type="match status" value="1"/>
</dbReference>
<keyword evidence="3" id="KW-0663">Pyridoxal phosphate</keyword>
<accession>A0A1I0CXU5</accession>
<dbReference type="InterPro" id="IPR005730">
    <property type="entry name" value="Nsp_de-COase"/>
</dbReference>
<dbReference type="GO" id="GO:0008836">
    <property type="term" value="F:diaminopimelate decarboxylase activity"/>
    <property type="evidence" value="ECO:0007669"/>
    <property type="project" value="TreeGrafter"/>
</dbReference>
<gene>
    <name evidence="8" type="ORF">SAMN04487772_11216</name>
</gene>
<evidence type="ECO:0000313" key="8">
    <source>
        <dbReference type="EMBL" id="SET24687.1"/>
    </source>
</evidence>
<sequence length="376" mass="42778">MEKTAVQTPYYVVEEKLLKENLEKLKYVIDKTGCKILLAQKAFSMFSVYPTIAQYLDGTTASSLFEAKLGKEKFGKETHIFNPAYDPRDFEEIVSLADHIVFNSVEQWQRFRFQVEKADHPVQCGIRLNPEYAEVETDLYNPCFTGSRLGTTLANLEGKDVSGIDGFHFHTMCEQNSDVLKRTIPHIEEKFGKYLKEAKWINLGGGHHITRQDYDMETLIQCILYLKEKYQVQIYLEPGEAVVLNTGFLVSTVLDITQNGLDIAILDTSAACHMPDVLEMPYRPEIIGAGKPEEKKYTYRLGGPTCLAGDVIGDYSFDKPLEIGSQVVFCDMAHYSMVKNNTFNGINLPSIAIHHTSGELEIVRRFRYTDFMMRLS</sequence>
<comment type="cofactor">
    <cofactor evidence="1">
        <name>pyridoxal 5'-phosphate</name>
        <dbReference type="ChEBI" id="CHEBI:597326"/>
    </cofactor>
</comment>
<feature type="binding site" evidence="6">
    <location>
        <position position="276"/>
    </location>
    <ligand>
        <name>substrate</name>
    </ligand>
</feature>
<dbReference type="InterPro" id="IPR009006">
    <property type="entry name" value="Ala_racemase/Decarboxylase_C"/>
</dbReference>
<dbReference type="Gene3D" id="2.40.37.10">
    <property type="entry name" value="Lyase, Ornithine Decarboxylase, Chain A, domain 1"/>
    <property type="match status" value="1"/>
</dbReference>
<evidence type="ECO:0000256" key="5">
    <source>
        <dbReference type="ARBA" id="ARBA00023239"/>
    </source>
</evidence>
<dbReference type="NCBIfam" id="TIGR01047">
    <property type="entry name" value="nspC"/>
    <property type="match status" value="1"/>
</dbReference>
<keyword evidence="4" id="KW-0745">Spermidine biosynthesis</keyword>
<dbReference type="SUPFAM" id="SSF50621">
    <property type="entry name" value="Alanine racemase C-terminal domain-like"/>
    <property type="match status" value="1"/>
</dbReference>
<protein>
    <submittedName>
        <fullName evidence="8">Carboxynorspermidine decarboxylase</fullName>
    </submittedName>
</protein>
<dbReference type="EMBL" id="FOHN01000012">
    <property type="protein sequence ID" value="SET24687.1"/>
    <property type="molecule type" value="Genomic_DNA"/>
</dbReference>
<dbReference type="InterPro" id="IPR022643">
    <property type="entry name" value="De-COase2_C"/>
</dbReference>
<dbReference type="AlphaFoldDB" id="A0A1I0CXU5"/>
<evidence type="ECO:0000313" key="9">
    <source>
        <dbReference type="Proteomes" id="UP000199800"/>
    </source>
</evidence>
<dbReference type="STRING" id="29364.SAMN04487772_11216"/>
<dbReference type="PIRSF" id="PIRSF038941">
    <property type="entry name" value="NspC"/>
    <property type="match status" value="1"/>
</dbReference>
<evidence type="ECO:0000256" key="6">
    <source>
        <dbReference type="PIRSR" id="PIRSR038941-1"/>
    </source>
</evidence>
<keyword evidence="5" id="KW-0456">Lyase</keyword>
<evidence type="ECO:0000259" key="7">
    <source>
        <dbReference type="Pfam" id="PF00278"/>
    </source>
</evidence>
<dbReference type="PANTHER" id="PTHR43727:SF1">
    <property type="entry name" value="CARBOXYNORSPERMIDINE_CARBOXYSPERMIDINE DECARBOXYLASE"/>
    <property type="match status" value="1"/>
</dbReference>
<keyword evidence="2" id="KW-0210">Decarboxylase</keyword>
<dbReference type="Gene3D" id="3.20.20.10">
    <property type="entry name" value="Alanine racemase"/>
    <property type="match status" value="1"/>
</dbReference>
<evidence type="ECO:0000256" key="2">
    <source>
        <dbReference type="ARBA" id="ARBA00022793"/>
    </source>
</evidence>
<dbReference type="OrthoDB" id="9804410at2"/>
<feature type="domain" description="Orn/DAP/Arg decarboxylase 2 C-terminal" evidence="7">
    <location>
        <begin position="57"/>
        <end position="332"/>
    </location>
</feature>
<organism evidence="8 9">
    <name type="scientific">[Clostridium] polysaccharolyticum</name>
    <dbReference type="NCBI Taxonomy" id="29364"/>
    <lineage>
        <taxon>Bacteria</taxon>
        <taxon>Bacillati</taxon>
        <taxon>Bacillota</taxon>
        <taxon>Clostridia</taxon>
        <taxon>Lachnospirales</taxon>
        <taxon>Lachnospiraceae</taxon>
    </lineage>
</organism>
<name>A0A1I0CXU5_9FIRM</name>